<evidence type="ECO:0000313" key="3">
    <source>
        <dbReference type="Proteomes" id="UP000296049"/>
    </source>
</evidence>
<name>R0JDU0_ANAPL</name>
<dbReference type="AlphaFoldDB" id="R0JDU0"/>
<evidence type="ECO:0000256" key="1">
    <source>
        <dbReference type="SAM" id="MobiDB-lite"/>
    </source>
</evidence>
<proteinExistence type="predicted"/>
<reference evidence="3" key="1">
    <citation type="journal article" date="2013" name="Nat. Genet.">
        <title>The duck genome and transcriptome provide insight into an avian influenza virus reservoir species.</title>
        <authorList>
            <person name="Huang Y."/>
            <person name="Li Y."/>
            <person name="Burt D.W."/>
            <person name="Chen H."/>
            <person name="Zhang Y."/>
            <person name="Qian W."/>
            <person name="Kim H."/>
            <person name="Gan S."/>
            <person name="Zhao Y."/>
            <person name="Li J."/>
            <person name="Yi K."/>
            <person name="Feng H."/>
            <person name="Zhu P."/>
            <person name="Li B."/>
            <person name="Liu Q."/>
            <person name="Fairley S."/>
            <person name="Magor K.E."/>
            <person name="Du Z."/>
            <person name="Hu X."/>
            <person name="Goodman L."/>
            <person name="Tafer H."/>
            <person name="Vignal A."/>
            <person name="Lee T."/>
            <person name="Kim K.W."/>
            <person name="Sheng Z."/>
            <person name="An Y."/>
            <person name="Searle S."/>
            <person name="Herrero J."/>
            <person name="Groenen M.A."/>
            <person name="Crooijmans R.P."/>
            <person name="Faraut T."/>
            <person name="Cai Q."/>
            <person name="Webster R.G."/>
            <person name="Aldridge J.R."/>
            <person name="Warren W.C."/>
            <person name="Bartschat S."/>
            <person name="Kehr S."/>
            <person name="Marz M."/>
            <person name="Stadler P.F."/>
            <person name="Smith J."/>
            <person name="Kraus R.H."/>
            <person name="Zhao Y."/>
            <person name="Ren L."/>
            <person name="Fei J."/>
            <person name="Morisson M."/>
            <person name="Kaiser P."/>
            <person name="Griffin D.K."/>
            <person name="Rao M."/>
            <person name="Pitel F."/>
            <person name="Wang J."/>
            <person name="Li N."/>
        </authorList>
    </citation>
    <scope>NUCLEOTIDE SEQUENCE [LARGE SCALE GENOMIC DNA]</scope>
</reference>
<keyword evidence="3" id="KW-1185">Reference proteome</keyword>
<dbReference type="EMBL" id="KB744307">
    <property type="protein sequence ID" value="EOA95375.1"/>
    <property type="molecule type" value="Genomic_DNA"/>
</dbReference>
<gene>
    <name evidence="2" type="ORF">Anapl_13907</name>
</gene>
<dbReference type="Proteomes" id="UP000296049">
    <property type="component" value="Unassembled WGS sequence"/>
</dbReference>
<accession>R0JDU0</accession>
<feature type="region of interest" description="Disordered" evidence="1">
    <location>
        <begin position="1"/>
        <end position="55"/>
    </location>
</feature>
<evidence type="ECO:0000313" key="2">
    <source>
        <dbReference type="EMBL" id="EOA95375.1"/>
    </source>
</evidence>
<protein>
    <submittedName>
        <fullName evidence="2">Uncharacterized protein</fullName>
    </submittedName>
</protein>
<sequence>MGTATKIQHPGGGSEGLPRASPCPDQARGRDGVRGPGDAQELPQGWPWAPSSQGMGIELGISSCWTSELG</sequence>
<organism evidence="2 3">
    <name type="scientific">Anas platyrhynchos</name>
    <name type="common">Mallard</name>
    <name type="synonym">Anas boschas</name>
    <dbReference type="NCBI Taxonomy" id="8839"/>
    <lineage>
        <taxon>Eukaryota</taxon>
        <taxon>Metazoa</taxon>
        <taxon>Chordata</taxon>
        <taxon>Craniata</taxon>
        <taxon>Vertebrata</taxon>
        <taxon>Euteleostomi</taxon>
        <taxon>Archelosauria</taxon>
        <taxon>Archosauria</taxon>
        <taxon>Dinosauria</taxon>
        <taxon>Saurischia</taxon>
        <taxon>Theropoda</taxon>
        <taxon>Coelurosauria</taxon>
        <taxon>Aves</taxon>
        <taxon>Neognathae</taxon>
        <taxon>Galloanserae</taxon>
        <taxon>Anseriformes</taxon>
        <taxon>Anatidae</taxon>
        <taxon>Anatinae</taxon>
        <taxon>Anas</taxon>
    </lineage>
</organism>